<dbReference type="Proteomes" id="UP000036987">
    <property type="component" value="Unassembled WGS sequence"/>
</dbReference>
<dbReference type="Pfam" id="PF01535">
    <property type="entry name" value="PPR"/>
    <property type="match status" value="2"/>
</dbReference>
<evidence type="ECO:0000313" key="5">
    <source>
        <dbReference type="Proteomes" id="UP000036987"/>
    </source>
</evidence>
<feature type="repeat" description="PPR" evidence="3">
    <location>
        <begin position="205"/>
        <end position="240"/>
    </location>
</feature>
<name>A0A0K9PRH3_ZOSMR</name>
<keyword evidence="1" id="KW-0677">Repeat</keyword>
<dbReference type="Gene3D" id="1.25.40.10">
    <property type="entry name" value="Tetratricopeptide repeat domain"/>
    <property type="match status" value="5"/>
</dbReference>
<dbReference type="PROSITE" id="PS51375">
    <property type="entry name" value="PPR"/>
    <property type="match status" value="3"/>
</dbReference>
<keyword evidence="5" id="KW-1185">Reference proteome</keyword>
<dbReference type="Pfam" id="PF13041">
    <property type="entry name" value="PPR_2"/>
    <property type="match status" value="3"/>
</dbReference>
<dbReference type="GO" id="GO:0009451">
    <property type="term" value="P:RNA modification"/>
    <property type="evidence" value="ECO:0000318"/>
    <property type="project" value="GO_Central"/>
</dbReference>
<dbReference type="FunFam" id="1.25.40.10:FF:000196">
    <property type="entry name" value="Pentatricopeptide repeat-containing protein At4g14850"/>
    <property type="match status" value="1"/>
</dbReference>
<dbReference type="PANTHER" id="PTHR47928">
    <property type="entry name" value="REPEAT-CONTAINING PROTEIN, PUTATIVE-RELATED"/>
    <property type="match status" value="1"/>
</dbReference>
<dbReference type="Pfam" id="PF20431">
    <property type="entry name" value="E_motif"/>
    <property type="match status" value="1"/>
</dbReference>
<evidence type="ECO:0000256" key="1">
    <source>
        <dbReference type="ARBA" id="ARBA00022737"/>
    </source>
</evidence>
<dbReference type="NCBIfam" id="TIGR00756">
    <property type="entry name" value="PPR"/>
    <property type="match status" value="3"/>
</dbReference>
<dbReference type="InterPro" id="IPR046848">
    <property type="entry name" value="E_motif"/>
</dbReference>
<protein>
    <submittedName>
        <fullName evidence="4">Putative Pentatricopeptide repeat-containing protein</fullName>
    </submittedName>
</protein>
<evidence type="ECO:0000313" key="4">
    <source>
        <dbReference type="EMBL" id="KMZ70822.1"/>
    </source>
</evidence>
<dbReference type="PANTHER" id="PTHR47928:SF207">
    <property type="entry name" value="PENTATRICOPEPTIDE REPEAT-CONTAINING PROTEIN"/>
    <property type="match status" value="1"/>
</dbReference>
<reference evidence="5" key="1">
    <citation type="journal article" date="2016" name="Nature">
        <title>The genome of the seagrass Zostera marina reveals angiosperm adaptation to the sea.</title>
        <authorList>
            <person name="Olsen J.L."/>
            <person name="Rouze P."/>
            <person name="Verhelst B."/>
            <person name="Lin Y.-C."/>
            <person name="Bayer T."/>
            <person name="Collen J."/>
            <person name="Dattolo E."/>
            <person name="De Paoli E."/>
            <person name="Dittami S."/>
            <person name="Maumus F."/>
            <person name="Michel G."/>
            <person name="Kersting A."/>
            <person name="Lauritano C."/>
            <person name="Lohaus R."/>
            <person name="Toepel M."/>
            <person name="Tonon T."/>
            <person name="Vanneste K."/>
            <person name="Amirebrahimi M."/>
            <person name="Brakel J."/>
            <person name="Bostroem C."/>
            <person name="Chovatia M."/>
            <person name="Grimwood J."/>
            <person name="Jenkins J.W."/>
            <person name="Jueterbock A."/>
            <person name="Mraz A."/>
            <person name="Stam W.T."/>
            <person name="Tice H."/>
            <person name="Bornberg-Bauer E."/>
            <person name="Green P.J."/>
            <person name="Pearson G.A."/>
            <person name="Procaccini G."/>
            <person name="Duarte C.M."/>
            <person name="Schmutz J."/>
            <person name="Reusch T.B.H."/>
            <person name="Van de Peer Y."/>
        </authorList>
    </citation>
    <scope>NUCLEOTIDE SEQUENCE [LARGE SCALE GENOMIC DNA]</scope>
    <source>
        <strain evidence="5">cv. Finnish</strain>
    </source>
</reference>
<dbReference type="AlphaFoldDB" id="A0A0K9PRH3"/>
<accession>A0A0K9PRH3</accession>
<dbReference type="OMA" id="ESYDLIC"/>
<gene>
    <name evidence="4" type="ORF">ZOSMA_193G00530</name>
</gene>
<feature type="repeat" description="PPR" evidence="3">
    <location>
        <begin position="382"/>
        <end position="416"/>
    </location>
</feature>
<dbReference type="InterPro" id="IPR002885">
    <property type="entry name" value="PPR_rpt"/>
</dbReference>
<dbReference type="InterPro" id="IPR011990">
    <property type="entry name" value="TPR-like_helical_dom_sf"/>
</dbReference>
<sequence>MSRSKSHEIVLSLCKAGRLNETLNFLLTSEPPLMLGLPTSAYSSIIQMCIDRSSKKEGILVHEHLKRVGYPSDLCLDNKLIIFYLKIRDVSNARQVFDGMHRKSVVSWTAMISAYSQNGLPEEAIDVFSLMRRCGFYPNQFTFGSVFRACTNMCCLRIGNQVHGCAHKSGFIENIFVQAAVVDLNGKCGSIVDARLMFDEMAVRDLVSWNTMIGGYASTQDSALESFRLFGEMLNTGACFDDFTLSTLLKACGKKHRVLEAAVCQIHALIIKLGFQTDNIVSGALINAYAKSTNMVSAELVYKSMQDADLVALTTLITGYSQENRGSAAVDLFVQERNRNVSDDVMMCSLVGACTDSNVNNGMWLGRQIHGWSVKSHQPKSDSALANALVDMYAKTGEIEDARRCFDEMKSKNVISWTCMINGYGKHGYGEDAMALFETMEQVPGVKPNDVTFLSLLSACSHTSGMTERGCSLFSNMVGKYGIRPRAEHYSCVVDLLGRGGKLEEAYDFACTIDDMGKLNSSVWGALLGSCRLDSNMLLGKMAAEHLFHLDPNNSANYIVLANIYAEAALWDESWRIRRLMEQKCPQKDSAWSYLLPLKMN</sequence>
<evidence type="ECO:0000256" key="3">
    <source>
        <dbReference type="PROSITE-ProRule" id="PRU00708"/>
    </source>
</evidence>
<dbReference type="GO" id="GO:0003723">
    <property type="term" value="F:RNA binding"/>
    <property type="evidence" value="ECO:0000318"/>
    <property type="project" value="GO_Central"/>
</dbReference>
<feature type="repeat" description="PPR" evidence="3">
    <location>
        <begin position="104"/>
        <end position="138"/>
    </location>
</feature>
<comment type="caution">
    <text evidence="4">The sequence shown here is derived from an EMBL/GenBank/DDBJ whole genome shotgun (WGS) entry which is preliminary data.</text>
</comment>
<comment type="similarity">
    <text evidence="2">Belongs to the PPR family. PCMP-E subfamily.</text>
</comment>
<dbReference type="STRING" id="29655.A0A0K9PRH3"/>
<dbReference type="FunFam" id="1.25.40.10:FF:000090">
    <property type="entry name" value="Pentatricopeptide repeat-containing protein, chloroplastic"/>
    <property type="match status" value="1"/>
</dbReference>
<dbReference type="OrthoDB" id="1859199at2759"/>
<evidence type="ECO:0000256" key="2">
    <source>
        <dbReference type="ARBA" id="ARBA00061659"/>
    </source>
</evidence>
<proteinExistence type="inferred from homology"/>
<organism evidence="4 5">
    <name type="scientific">Zostera marina</name>
    <name type="common">Eelgrass</name>
    <dbReference type="NCBI Taxonomy" id="29655"/>
    <lineage>
        <taxon>Eukaryota</taxon>
        <taxon>Viridiplantae</taxon>
        <taxon>Streptophyta</taxon>
        <taxon>Embryophyta</taxon>
        <taxon>Tracheophyta</taxon>
        <taxon>Spermatophyta</taxon>
        <taxon>Magnoliopsida</taxon>
        <taxon>Liliopsida</taxon>
        <taxon>Zosteraceae</taxon>
        <taxon>Zostera</taxon>
    </lineage>
</organism>
<dbReference type="EMBL" id="LFYR01000709">
    <property type="protein sequence ID" value="KMZ70822.1"/>
    <property type="molecule type" value="Genomic_DNA"/>
</dbReference>
<dbReference type="InterPro" id="IPR050421">
    <property type="entry name" value="PPR"/>
</dbReference>
<dbReference type="FunFam" id="1.25.40.10:FF:000285">
    <property type="entry name" value="Pentatricopeptide repeat-containing protein, chloroplastic"/>
    <property type="match status" value="1"/>
</dbReference>